<evidence type="ECO:0000313" key="2">
    <source>
        <dbReference type="Proteomes" id="UP001293718"/>
    </source>
</evidence>
<reference evidence="1 2" key="1">
    <citation type="submission" date="2023-11" db="EMBL/GenBank/DDBJ databases">
        <title>Draft genome of Azohydromonas lata strain H1 (DSM1123), a polyhydroxyalkanoate producer.</title>
        <authorList>
            <person name="Traversa D."/>
            <person name="D'Addabbo P."/>
            <person name="Pazzani C."/>
            <person name="Manzari C."/>
            <person name="Chiara M."/>
            <person name="Scrascia M."/>
        </authorList>
    </citation>
    <scope>NUCLEOTIDE SEQUENCE [LARGE SCALE GENOMIC DNA]</scope>
    <source>
        <strain evidence="1 2">H1</strain>
    </source>
</reference>
<name>A0ABU5II08_9BURK</name>
<comment type="caution">
    <text evidence="1">The sequence shown here is derived from an EMBL/GenBank/DDBJ whole genome shotgun (WGS) entry which is preliminary data.</text>
</comment>
<dbReference type="EMBL" id="JAXOJX010000026">
    <property type="protein sequence ID" value="MDZ5458135.1"/>
    <property type="molecule type" value="Genomic_DNA"/>
</dbReference>
<dbReference type="InterPro" id="IPR029024">
    <property type="entry name" value="TerB-like"/>
</dbReference>
<evidence type="ECO:0008006" key="3">
    <source>
        <dbReference type="Google" id="ProtNLM"/>
    </source>
</evidence>
<evidence type="ECO:0000313" key="1">
    <source>
        <dbReference type="EMBL" id="MDZ5458135.1"/>
    </source>
</evidence>
<keyword evidence="2" id="KW-1185">Reference proteome</keyword>
<dbReference type="Proteomes" id="UP001293718">
    <property type="component" value="Unassembled WGS sequence"/>
</dbReference>
<accession>A0ABU5II08</accession>
<dbReference type="SUPFAM" id="SSF158682">
    <property type="entry name" value="TerB-like"/>
    <property type="match status" value="1"/>
</dbReference>
<proteinExistence type="predicted"/>
<protein>
    <recommendedName>
        <fullName evidence="3">Tellurite resistance protein TerB</fullName>
    </recommendedName>
</protein>
<dbReference type="RefSeq" id="WP_322466294.1">
    <property type="nucleotide sequence ID" value="NZ_JAXOJX010000026.1"/>
</dbReference>
<sequence length="146" mass="16397">MSLNARDIDSPQAMARLIALLIVADTKLDPRELAMLDELDAFGRLGLERAEFMRVASDLCEELGERLQARPWLSLSEQALIEAELQAVRDPAKRLLVARLGAAAITADGRVQESERVLFDYLLLRWGLTRADVSQAIREDRPQAER</sequence>
<gene>
    <name evidence="1" type="ORF">SM757_16290</name>
</gene>
<organism evidence="1 2">
    <name type="scientific">Azohydromonas lata</name>
    <dbReference type="NCBI Taxonomy" id="45677"/>
    <lineage>
        <taxon>Bacteria</taxon>
        <taxon>Pseudomonadati</taxon>
        <taxon>Pseudomonadota</taxon>
        <taxon>Betaproteobacteria</taxon>
        <taxon>Burkholderiales</taxon>
        <taxon>Sphaerotilaceae</taxon>
        <taxon>Azohydromonas</taxon>
    </lineage>
</organism>
<dbReference type="Gene3D" id="1.10.3680.10">
    <property type="entry name" value="TerB-like"/>
    <property type="match status" value="1"/>
</dbReference>